<gene>
    <name evidence="3" type="ORF">FKR81_10020</name>
</gene>
<organism evidence="3 4">
    <name type="scientific">Lentzea tibetensis</name>
    <dbReference type="NCBI Taxonomy" id="2591470"/>
    <lineage>
        <taxon>Bacteria</taxon>
        <taxon>Bacillati</taxon>
        <taxon>Actinomycetota</taxon>
        <taxon>Actinomycetes</taxon>
        <taxon>Pseudonocardiales</taxon>
        <taxon>Pseudonocardiaceae</taxon>
        <taxon>Lentzea</taxon>
    </lineage>
</organism>
<dbReference type="PROSITE" id="PS51318">
    <property type="entry name" value="TAT"/>
    <property type="match status" value="1"/>
</dbReference>
<proteinExistence type="predicted"/>
<feature type="chain" id="PRO_5022091345" evidence="2">
    <location>
        <begin position="30"/>
        <end position="257"/>
    </location>
</feature>
<comment type="caution">
    <text evidence="3">The sequence shown here is derived from an EMBL/GenBank/DDBJ whole genome shotgun (WGS) entry which is preliminary data.</text>
</comment>
<accession>A0A563EYL2</accession>
<evidence type="ECO:0000256" key="1">
    <source>
        <dbReference type="SAM" id="Phobius"/>
    </source>
</evidence>
<dbReference type="InterPro" id="IPR006311">
    <property type="entry name" value="TAT_signal"/>
</dbReference>
<keyword evidence="1" id="KW-0812">Transmembrane</keyword>
<evidence type="ECO:0000313" key="3">
    <source>
        <dbReference type="EMBL" id="TWP52632.1"/>
    </source>
</evidence>
<feature type="signal peptide" evidence="2">
    <location>
        <begin position="1"/>
        <end position="29"/>
    </location>
</feature>
<keyword evidence="4" id="KW-1185">Reference proteome</keyword>
<name>A0A563EYL2_9PSEU</name>
<keyword evidence="1" id="KW-1133">Transmembrane helix</keyword>
<dbReference type="RefSeq" id="WP_146350688.1">
    <property type="nucleotide sequence ID" value="NZ_VOBR01000005.1"/>
</dbReference>
<keyword evidence="1" id="KW-0472">Membrane</keyword>
<feature type="transmembrane region" description="Helical" evidence="1">
    <location>
        <begin position="227"/>
        <end position="248"/>
    </location>
</feature>
<sequence>MRVRMTRRGGLAGVVAIAALLVGAAPASAAPGDASAYGAKLNLTLLNSPAVSAGPFAAADANGPTKNTFVGVDLTGVLKTGVINTSASRDEKTGGVYSRASTADVRLDLLSKVTGKITAELVEAECEATQKGVTGKSKLAGVNLGKLGQVNADPAPNTKLDVQLLDIAIAEVIFNEQIKNKDGSLTVNAIHVKLLQGKLGSIGTGDLILSSATCGPAGLPIPMASGAGLWIGLGLLGLVAVPVGFTAIRRRNALNAA</sequence>
<evidence type="ECO:0000313" key="4">
    <source>
        <dbReference type="Proteomes" id="UP000316639"/>
    </source>
</evidence>
<dbReference type="Proteomes" id="UP000316639">
    <property type="component" value="Unassembled WGS sequence"/>
</dbReference>
<keyword evidence="2" id="KW-0732">Signal</keyword>
<evidence type="ECO:0000256" key="2">
    <source>
        <dbReference type="SAM" id="SignalP"/>
    </source>
</evidence>
<dbReference type="NCBIfam" id="NF040603">
    <property type="entry name" value="choice_anch_P"/>
    <property type="match status" value="1"/>
</dbReference>
<protein>
    <submittedName>
        <fullName evidence="3">Uncharacterized protein</fullName>
    </submittedName>
</protein>
<dbReference type="OrthoDB" id="3686194at2"/>
<dbReference type="AlphaFoldDB" id="A0A563EYL2"/>
<dbReference type="EMBL" id="VOBR01000005">
    <property type="protein sequence ID" value="TWP52632.1"/>
    <property type="molecule type" value="Genomic_DNA"/>
</dbReference>
<reference evidence="3 4" key="1">
    <citation type="submission" date="2019-07" db="EMBL/GenBank/DDBJ databases">
        <title>Lentzea xizangensis sp. nov., isolated from Qinghai-Tibetan Plateau Soils.</title>
        <authorList>
            <person name="Huang J."/>
        </authorList>
    </citation>
    <scope>NUCLEOTIDE SEQUENCE [LARGE SCALE GENOMIC DNA]</scope>
    <source>
        <strain evidence="3 4">FXJ1.1311</strain>
    </source>
</reference>